<dbReference type="AlphaFoldDB" id="A0A9P3G1S7"/>
<organism evidence="2 3">
    <name type="scientific">Phanerochaete sordida</name>
    <dbReference type="NCBI Taxonomy" id="48140"/>
    <lineage>
        <taxon>Eukaryota</taxon>
        <taxon>Fungi</taxon>
        <taxon>Dikarya</taxon>
        <taxon>Basidiomycota</taxon>
        <taxon>Agaricomycotina</taxon>
        <taxon>Agaricomycetes</taxon>
        <taxon>Polyporales</taxon>
        <taxon>Phanerochaetaceae</taxon>
        <taxon>Phanerochaete</taxon>
    </lineage>
</organism>
<reference evidence="2 3" key="1">
    <citation type="submission" date="2021-08" db="EMBL/GenBank/DDBJ databases">
        <title>Draft Genome Sequence of Phanerochaete sordida strain YK-624.</title>
        <authorList>
            <person name="Mori T."/>
            <person name="Dohra H."/>
            <person name="Suzuki T."/>
            <person name="Kawagishi H."/>
            <person name="Hirai H."/>
        </authorList>
    </citation>
    <scope>NUCLEOTIDE SEQUENCE [LARGE SCALE GENOMIC DNA]</scope>
    <source>
        <strain evidence="2 3">YK-624</strain>
    </source>
</reference>
<protein>
    <submittedName>
        <fullName evidence="2">Uncharacterized protein</fullName>
    </submittedName>
</protein>
<proteinExistence type="predicted"/>
<feature type="compositionally biased region" description="Polar residues" evidence="1">
    <location>
        <begin position="392"/>
        <end position="406"/>
    </location>
</feature>
<evidence type="ECO:0000313" key="3">
    <source>
        <dbReference type="Proteomes" id="UP000703269"/>
    </source>
</evidence>
<dbReference type="OrthoDB" id="3265918at2759"/>
<feature type="region of interest" description="Disordered" evidence="1">
    <location>
        <begin position="372"/>
        <end position="436"/>
    </location>
</feature>
<feature type="region of interest" description="Disordered" evidence="1">
    <location>
        <begin position="175"/>
        <end position="254"/>
    </location>
</feature>
<evidence type="ECO:0000313" key="2">
    <source>
        <dbReference type="EMBL" id="GJE86345.1"/>
    </source>
</evidence>
<comment type="caution">
    <text evidence="2">The sequence shown here is derived from an EMBL/GenBank/DDBJ whole genome shotgun (WGS) entry which is preliminary data.</text>
</comment>
<accession>A0A9P3G1S7</accession>
<sequence>MARLNPAHPAARISPDVLRKTMPAASHQHFRLRACHKAAMHRPETIWPDPPFREASFRPSQVNMSLSSIFKREGMFRYVTYRRRMKTRIMQALSLIVARGADVGKNEKGEDIVTFTDQPERDLVMKAWTYMIMPQPAMYRMPWPELVHSLRVGLTKIRDQCRQYQTKWNLATEKAQARSTLIDERESRRSRRSAPEVVKPERELEMPPHLSKRSALPTNKHGRVEHTKSSKLPKLPILHSQRTTSRDRVLSGESQAEQFSNKAEDVMAALRLALPAELMQDTPGIVDELEDITGSAKRDDPAVAQFPTISWQTVLPPPRKQVDAADEESANLLWAFKGRLKARTARAQAPDSPDSPEWDYSVIDRLTASLVQSRSGEQGGAFEEDSEPTEGRLSSRTFRRPATQSESELDRADKKHNPLKHLFTQRRILRPRDSKR</sequence>
<dbReference type="EMBL" id="BPQB01000004">
    <property type="protein sequence ID" value="GJE86345.1"/>
    <property type="molecule type" value="Genomic_DNA"/>
</dbReference>
<keyword evidence="3" id="KW-1185">Reference proteome</keyword>
<feature type="compositionally biased region" description="Basic residues" evidence="1">
    <location>
        <begin position="417"/>
        <end position="429"/>
    </location>
</feature>
<dbReference type="Proteomes" id="UP000703269">
    <property type="component" value="Unassembled WGS sequence"/>
</dbReference>
<gene>
    <name evidence="2" type="ORF">PsYK624_024250</name>
</gene>
<name>A0A9P3G1S7_9APHY</name>
<evidence type="ECO:0000256" key="1">
    <source>
        <dbReference type="SAM" id="MobiDB-lite"/>
    </source>
</evidence>